<evidence type="ECO:0000259" key="1">
    <source>
        <dbReference type="PROSITE" id="PS50076"/>
    </source>
</evidence>
<keyword evidence="3" id="KW-1185">Reference proteome</keyword>
<protein>
    <recommendedName>
        <fullName evidence="1">J domain-containing protein</fullName>
    </recommendedName>
</protein>
<dbReference type="SMR" id="A0A445C9F5"/>
<dbReference type="InterPro" id="IPR036869">
    <property type="entry name" value="J_dom_sf"/>
</dbReference>
<dbReference type="InterPro" id="IPR001623">
    <property type="entry name" value="DnaJ_domain"/>
</dbReference>
<dbReference type="PRINTS" id="PR00625">
    <property type="entry name" value="JDOMAIN"/>
</dbReference>
<dbReference type="EMBL" id="SDMP01000007">
    <property type="protein sequence ID" value="RYR47471.1"/>
    <property type="molecule type" value="Genomic_DNA"/>
</dbReference>
<accession>A0A445C9F5</accession>
<dbReference type="Gramene" id="arahy.Tifrunner.gnm2.ann2.Ah17g473800.1">
    <property type="protein sequence ID" value="arahy.Tifrunner.gnm2.ann2.Ah17g473800.1-CDS-1"/>
    <property type="gene ID" value="arahy.Tifrunner.gnm2.ann2.Ah17g473800"/>
</dbReference>
<dbReference type="SMART" id="SM00271">
    <property type="entry name" value="DnaJ"/>
    <property type="match status" value="1"/>
</dbReference>
<dbReference type="Gene3D" id="1.10.287.110">
    <property type="entry name" value="DnaJ domain"/>
    <property type="match status" value="1"/>
</dbReference>
<reference evidence="2 3" key="1">
    <citation type="submission" date="2019-01" db="EMBL/GenBank/DDBJ databases">
        <title>Sequencing of cultivated peanut Arachis hypogaea provides insights into genome evolution and oil improvement.</title>
        <authorList>
            <person name="Chen X."/>
        </authorList>
    </citation>
    <scope>NUCLEOTIDE SEQUENCE [LARGE SCALE GENOMIC DNA]</scope>
    <source>
        <strain evidence="3">cv. Fuhuasheng</strain>
        <tissue evidence="2">Leaves</tissue>
    </source>
</reference>
<dbReference type="InterPro" id="IPR053052">
    <property type="entry name" value="Imprinting_Balance_Reg"/>
</dbReference>
<evidence type="ECO:0000313" key="3">
    <source>
        <dbReference type="Proteomes" id="UP000289738"/>
    </source>
</evidence>
<dbReference type="Pfam" id="PF00226">
    <property type="entry name" value="DnaJ"/>
    <property type="match status" value="1"/>
</dbReference>
<dbReference type="PANTHER" id="PTHR45496">
    <property type="entry name" value="CHAPERONE DNAJ-DOMAIN SUPERFAMILY PROTEIN"/>
    <property type="match status" value="1"/>
</dbReference>
<dbReference type="PROSITE" id="PS00636">
    <property type="entry name" value="DNAJ_1"/>
    <property type="match status" value="1"/>
</dbReference>
<sequence>MQNNDNNKEEAERLIGIAEKLLQNRDLNGAKDFAILAQETEPLLETSDQILAIADVLLISDATTTDNTPQWYQILQVDVLHSQDLHVIRSNYRRLALLLHPDKNRFPFAQHAFALVSDAWSVLSDPAQKLAYDASLNRAQGNVSGSVQQEKLPVRRGSDPYSGNFWTACPYCYLMYEYPRVYEGCCLRCQNDNCERSFHGAAVTAMPPLVPGEEKYYCNWGFFPMGFVFESLKSNGNAAPQTVASDCMQQPVPVAVAPAAVDVSGSVGSRKRGRPRRMV</sequence>
<dbReference type="CDD" id="cd06257">
    <property type="entry name" value="DnaJ"/>
    <property type="match status" value="1"/>
</dbReference>
<name>A0A445C9F5_ARAHY</name>
<dbReference type="PANTHER" id="PTHR45496:SF29">
    <property type="entry name" value="CHAPERONE DNAJ-DOMAIN PROTEIN"/>
    <property type="match status" value="1"/>
</dbReference>
<feature type="domain" description="J" evidence="1">
    <location>
        <begin position="70"/>
        <end position="136"/>
    </location>
</feature>
<dbReference type="SUPFAM" id="SSF46565">
    <property type="entry name" value="Chaperone J-domain"/>
    <property type="match status" value="1"/>
</dbReference>
<dbReference type="InterPro" id="IPR018253">
    <property type="entry name" value="DnaJ_domain_CS"/>
</dbReference>
<proteinExistence type="predicted"/>
<dbReference type="PROSITE" id="PS50076">
    <property type="entry name" value="DNAJ_2"/>
    <property type="match status" value="1"/>
</dbReference>
<dbReference type="Proteomes" id="UP000289738">
    <property type="component" value="Chromosome A07"/>
</dbReference>
<gene>
    <name evidence="2" type="ORF">Ahy_A07g033391</name>
</gene>
<dbReference type="STRING" id="3818.A0A445C9F5"/>
<organism evidence="2 3">
    <name type="scientific">Arachis hypogaea</name>
    <name type="common">Peanut</name>
    <dbReference type="NCBI Taxonomy" id="3818"/>
    <lineage>
        <taxon>Eukaryota</taxon>
        <taxon>Viridiplantae</taxon>
        <taxon>Streptophyta</taxon>
        <taxon>Embryophyta</taxon>
        <taxon>Tracheophyta</taxon>
        <taxon>Spermatophyta</taxon>
        <taxon>Magnoliopsida</taxon>
        <taxon>eudicotyledons</taxon>
        <taxon>Gunneridae</taxon>
        <taxon>Pentapetalae</taxon>
        <taxon>rosids</taxon>
        <taxon>fabids</taxon>
        <taxon>Fabales</taxon>
        <taxon>Fabaceae</taxon>
        <taxon>Papilionoideae</taxon>
        <taxon>50 kb inversion clade</taxon>
        <taxon>dalbergioids sensu lato</taxon>
        <taxon>Dalbergieae</taxon>
        <taxon>Pterocarpus clade</taxon>
        <taxon>Arachis</taxon>
    </lineage>
</organism>
<comment type="caution">
    <text evidence="2">The sequence shown here is derived from an EMBL/GenBank/DDBJ whole genome shotgun (WGS) entry which is preliminary data.</text>
</comment>
<dbReference type="AlphaFoldDB" id="A0A445C9F5"/>
<dbReference type="OrthoDB" id="10250354at2759"/>
<evidence type="ECO:0000313" key="2">
    <source>
        <dbReference type="EMBL" id="RYR47471.1"/>
    </source>
</evidence>